<dbReference type="InterPro" id="IPR057971">
    <property type="entry name" value="PKHA4-7_TBCA"/>
</dbReference>
<organism evidence="7 8">
    <name type="scientific">Drosophila rubida</name>
    <dbReference type="NCBI Taxonomy" id="30044"/>
    <lineage>
        <taxon>Eukaryota</taxon>
        <taxon>Metazoa</taxon>
        <taxon>Ecdysozoa</taxon>
        <taxon>Arthropoda</taxon>
        <taxon>Hexapoda</taxon>
        <taxon>Insecta</taxon>
        <taxon>Pterygota</taxon>
        <taxon>Neoptera</taxon>
        <taxon>Endopterygota</taxon>
        <taxon>Diptera</taxon>
        <taxon>Brachycera</taxon>
        <taxon>Muscomorpha</taxon>
        <taxon>Ephydroidea</taxon>
        <taxon>Drosophilidae</taxon>
        <taxon>Drosophila</taxon>
    </lineage>
</organism>
<protein>
    <recommendedName>
        <fullName evidence="6">PH domain-containing protein</fullName>
    </recommendedName>
</protein>
<feature type="region of interest" description="Disordered" evidence="5">
    <location>
        <begin position="891"/>
        <end position="950"/>
    </location>
</feature>
<feature type="compositionally biased region" description="Basic and acidic residues" evidence="5">
    <location>
        <begin position="2862"/>
        <end position="2876"/>
    </location>
</feature>
<evidence type="ECO:0000256" key="1">
    <source>
        <dbReference type="ARBA" id="ARBA00004496"/>
    </source>
</evidence>
<feature type="region of interest" description="Disordered" evidence="5">
    <location>
        <begin position="3048"/>
        <end position="3077"/>
    </location>
</feature>
<feature type="coiled-coil region" evidence="4">
    <location>
        <begin position="136"/>
        <end position="166"/>
    </location>
</feature>
<evidence type="ECO:0000256" key="3">
    <source>
        <dbReference type="ARBA" id="ARBA00022553"/>
    </source>
</evidence>
<feature type="region of interest" description="Disordered" evidence="5">
    <location>
        <begin position="2998"/>
        <end position="3017"/>
    </location>
</feature>
<keyword evidence="3" id="KW-0597">Phosphoprotein</keyword>
<feature type="compositionally biased region" description="Low complexity" evidence="5">
    <location>
        <begin position="555"/>
        <end position="570"/>
    </location>
</feature>
<dbReference type="InterPro" id="IPR011993">
    <property type="entry name" value="PH-like_dom_sf"/>
</dbReference>
<feature type="region of interest" description="Disordered" evidence="5">
    <location>
        <begin position="1092"/>
        <end position="1147"/>
    </location>
</feature>
<keyword evidence="4" id="KW-0175">Coiled coil</keyword>
<feature type="compositionally biased region" description="Acidic residues" evidence="5">
    <location>
        <begin position="1379"/>
        <end position="1422"/>
    </location>
</feature>
<dbReference type="Pfam" id="PF00169">
    <property type="entry name" value="PH"/>
    <property type="match status" value="1"/>
</dbReference>
<feature type="region of interest" description="Disordered" evidence="5">
    <location>
        <begin position="2146"/>
        <end position="2166"/>
    </location>
</feature>
<feature type="compositionally biased region" description="Polar residues" evidence="5">
    <location>
        <begin position="2877"/>
        <end position="2886"/>
    </location>
</feature>
<feature type="region of interest" description="Disordered" evidence="5">
    <location>
        <begin position="1373"/>
        <end position="1447"/>
    </location>
</feature>
<feature type="region of interest" description="Disordered" evidence="5">
    <location>
        <begin position="1697"/>
        <end position="1716"/>
    </location>
</feature>
<feature type="compositionally biased region" description="Low complexity" evidence="5">
    <location>
        <begin position="197"/>
        <end position="207"/>
    </location>
</feature>
<evidence type="ECO:0000256" key="5">
    <source>
        <dbReference type="SAM" id="MobiDB-lite"/>
    </source>
</evidence>
<reference evidence="7" key="1">
    <citation type="journal article" date="2021" name="Mol. Ecol. Resour.">
        <title>Phylogenomic analyses of the genus Drosophila reveals genomic signals of climate adaptation.</title>
        <authorList>
            <person name="Li F."/>
            <person name="Rane R.V."/>
            <person name="Luria V."/>
            <person name="Xiong Z."/>
            <person name="Chen J."/>
            <person name="Li Z."/>
            <person name="Catullo R.A."/>
            <person name="Griffin P.C."/>
            <person name="Schiffer M."/>
            <person name="Pearce S."/>
            <person name="Lee S.F."/>
            <person name="McElroy K."/>
            <person name="Stocker A."/>
            <person name="Shirriffs J."/>
            <person name="Cockerell F."/>
            <person name="Coppin C."/>
            <person name="Sgro C.M."/>
            <person name="Karger A."/>
            <person name="Cain J.W."/>
            <person name="Weber J.A."/>
            <person name="Santpere G."/>
            <person name="Kirschner M.W."/>
            <person name="Hoffmann A.A."/>
            <person name="Oakeshott J.G."/>
            <person name="Zhang G."/>
        </authorList>
    </citation>
    <scope>NUCLEOTIDE SEQUENCE</scope>
    <source>
        <strain evidence="7">BGI-SZ-2011g</strain>
    </source>
</reference>
<feature type="region of interest" description="Disordered" evidence="5">
    <location>
        <begin position="267"/>
        <end position="286"/>
    </location>
</feature>
<feature type="compositionally biased region" description="Polar residues" evidence="5">
    <location>
        <begin position="1097"/>
        <end position="1107"/>
    </location>
</feature>
<dbReference type="InterPro" id="IPR001849">
    <property type="entry name" value="PH_domain"/>
</dbReference>
<name>A0AAD4JWR7_9MUSC</name>
<dbReference type="GO" id="GO:0016020">
    <property type="term" value="C:membrane"/>
    <property type="evidence" value="ECO:0007669"/>
    <property type="project" value="UniProtKB-ARBA"/>
</dbReference>
<accession>A0AAD4JWR7</accession>
<feature type="region of interest" description="Disordered" evidence="5">
    <location>
        <begin position="1571"/>
        <end position="1637"/>
    </location>
</feature>
<evidence type="ECO:0000256" key="2">
    <source>
        <dbReference type="ARBA" id="ARBA00022490"/>
    </source>
</evidence>
<feature type="compositionally biased region" description="Polar residues" evidence="5">
    <location>
        <begin position="469"/>
        <end position="496"/>
    </location>
</feature>
<dbReference type="EMBL" id="JAJJHW010003409">
    <property type="protein sequence ID" value="KAH8360121.1"/>
    <property type="molecule type" value="Genomic_DNA"/>
</dbReference>
<feature type="region of interest" description="Disordered" evidence="5">
    <location>
        <begin position="177"/>
        <end position="212"/>
    </location>
</feature>
<dbReference type="InterPro" id="IPR040392">
    <property type="entry name" value="PKHA4-7_PH"/>
</dbReference>
<feature type="compositionally biased region" description="Low complexity" evidence="5">
    <location>
        <begin position="897"/>
        <end position="914"/>
    </location>
</feature>
<dbReference type="SUPFAM" id="SSF50729">
    <property type="entry name" value="PH domain-like"/>
    <property type="match status" value="1"/>
</dbReference>
<dbReference type="Pfam" id="PF25541">
    <property type="entry name" value="TBCA_PH"/>
    <property type="match status" value="1"/>
</dbReference>
<evidence type="ECO:0000313" key="7">
    <source>
        <dbReference type="EMBL" id="KAH8360121.1"/>
    </source>
</evidence>
<dbReference type="PANTHER" id="PTHR12752">
    <property type="entry name" value="PHOSPHOINOSITOL 3-PHOSPHATE-BINDING PROTEIN"/>
    <property type="match status" value="1"/>
</dbReference>
<feature type="region of interest" description="Disordered" evidence="5">
    <location>
        <begin position="454"/>
        <end position="572"/>
    </location>
</feature>
<evidence type="ECO:0000313" key="8">
    <source>
        <dbReference type="Proteomes" id="UP001200034"/>
    </source>
</evidence>
<feature type="compositionally biased region" description="Low complexity" evidence="5">
    <location>
        <begin position="1131"/>
        <end position="1147"/>
    </location>
</feature>
<feature type="compositionally biased region" description="Polar residues" evidence="5">
    <location>
        <begin position="177"/>
        <end position="196"/>
    </location>
</feature>
<dbReference type="FunFam" id="2.30.29.30:FF:000103">
    <property type="entry name" value="Pleckstrin homology domain-containing family A member 4"/>
    <property type="match status" value="1"/>
</dbReference>
<feature type="compositionally biased region" description="Low complexity" evidence="5">
    <location>
        <begin position="456"/>
        <end position="468"/>
    </location>
</feature>
<proteinExistence type="predicted"/>
<feature type="region of interest" description="Disordered" evidence="5">
    <location>
        <begin position="1177"/>
        <end position="1207"/>
    </location>
</feature>
<feature type="region of interest" description="Disordered" evidence="5">
    <location>
        <begin position="970"/>
        <end position="1012"/>
    </location>
</feature>
<dbReference type="Gene3D" id="2.30.29.30">
    <property type="entry name" value="Pleckstrin-homology domain (PH domain)/Phosphotyrosine-binding domain (PTB)"/>
    <property type="match status" value="1"/>
</dbReference>
<evidence type="ECO:0000259" key="6">
    <source>
        <dbReference type="PROSITE" id="PS50003"/>
    </source>
</evidence>
<feature type="region of interest" description="Disordered" evidence="5">
    <location>
        <begin position="303"/>
        <end position="348"/>
    </location>
</feature>
<comment type="caution">
    <text evidence="7">The sequence shown here is derived from an EMBL/GenBank/DDBJ whole genome shotgun (WGS) entry which is preliminary data.</text>
</comment>
<dbReference type="Proteomes" id="UP001200034">
    <property type="component" value="Unassembled WGS sequence"/>
</dbReference>
<feature type="compositionally biased region" description="Polar residues" evidence="5">
    <location>
        <begin position="915"/>
        <end position="928"/>
    </location>
</feature>
<keyword evidence="2" id="KW-0963">Cytoplasm</keyword>
<gene>
    <name evidence="7" type="ORF">KR093_010867</name>
</gene>
<feature type="compositionally biased region" description="Polar residues" evidence="5">
    <location>
        <begin position="1790"/>
        <end position="1809"/>
    </location>
</feature>
<feature type="compositionally biased region" description="Acidic residues" evidence="5">
    <location>
        <begin position="1259"/>
        <end position="1268"/>
    </location>
</feature>
<feature type="compositionally biased region" description="Basic and acidic residues" evidence="5">
    <location>
        <begin position="1847"/>
        <end position="1860"/>
    </location>
</feature>
<evidence type="ECO:0000256" key="4">
    <source>
        <dbReference type="SAM" id="Coils"/>
    </source>
</evidence>
<feature type="compositionally biased region" description="Low complexity" evidence="5">
    <location>
        <begin position="1196"/>
        <end position="1206"/>
    </location>
</feature>
<dbReference type="SMART" id="SM00233">
    <property type="entry name" value="PH"/>
    <property type="match status" value="1"/>
</dbReference>
<feature type="compositionally biased region" description="Low complexity" evidence="5">
    <location>
        <begin position="86"/>
        <end position="101"/>
    </location>
</feature>
<feature type="compositionally biased region" description="Low complexity" evidence="5">
    <location>
        <begin position="982"/>
        <end position="998"/>
    </location>
</feature>
<sequence length="3238" mass="355440">MDAKKLQQLQAVTAQQQKKLPLAYQTNLIDYRTATHSPAGYHLPPQALYQQSPTATSSSGGGPLSPIELQPQAKHGLLKHGGGGNSSSSHSSPYHQSYSSSGGAGDQIYQSPTERTYLAAAGRLQASNAIAGQHPISALQAQYQQLQQAKMQAQLATQNEAAQQQQRTFAMRQAMNPPTNHYHMSQSPSMVSTMTMQQQQQQQQQQQRAPPSTLNLANQYQASAGPLKLQPQMPKHYQEQIYAQQQQLQLQLQQQQLQQQLQQQQQQRQKPELQTPGSEHGPVYIQQNHPGHVVNQACQTQISAVKPKPTPSSEESSSASTRSPTHAPLDRKKSIGSMQALKSPITKRPPTTPVTLSGWLHKQGSDGLKVWRKRWFVLAEYCLYYYKGPEEEKLLGSVLLPSYRVSACLPEDKIYRKFAFKCEHQNMRTYWLAADNADAMMQWVRALCAASTMQAPSSGESEPSVNSSLNHSGENSDSGIHTLQSQPGKGQVTPASDNAGAGNGGGGAQPLYANAPPKPRRINDGGYSSPSPEHNEQQQPAPPSRRGGGVMSPTQQLYQQQRSQQQQPQQHHAIYDTRTGHVSAALQLQQAQQQYSLDHLEAQFQQQHLDMEEQIARLQQQRAVEELYGERDLYMAKLMQRGGGGIAGGYPSQQQLQAERRTPDAYGRSKQRMFAAAAAAAAADYEDIYNMSQLAAAGAAGAPMSAHEALLQEAASYRRPLSPPSYDGNKHVPAMPQRYTPNHLEQSAADQLINTMDLRARSAAAIVRPHSADFLEYEARAEAAAAAAAAAVAQSKHETGRAPRPKSSLDINRTPDSFYYSEASYADKMRKSALYLQSGGAAAQPQQAGSYRTTGAEFGSGVHTIGYENPYERAYKRQELLAEAQAAQGSVACSMPRMSRSASQGAGSGAAARSVSTHAQPDPQQQLAQGHDEDLPPLNVHPGSIFPPSMSTQEIISKNEQFLRSASARLPKRSGGLDDDYSANNSVATSPTSAAPSPHGNPQDGERKREESMKRLLEWKQRMLQSPLTRKGIQQGGSNMSAMSKLGSNPNILLASTAVASGARYAPHAGKTGLAAAGAAAGAGAGVAAASPSSAGIQRSRSETQANVGPGGVYNNYSSDDEAGPVDDNISVTAGRSTTTTTTTSTQDTATTITTTTIALATTTASNLSLCSSLNSVSATSTPKHKEAPPARQIASSTPTTTISSSHNFQLKPILKVHEASKTPIIQVQPKQLAPSSSSGKPKLKLHLPLRTSKRNDAEEAEDEDECEQPVPILPKKKAPKSPQNANYVPVYSNKLVSSSNYENIEYSKGMQGIVGAGGGLAINNAEETPMLMQLKLYKEQQQQQQQQQQAEEDLTPTAESKPALGECIENTATKQAEDEAAVSDDDDDDESTACEEYTDDDIDEALAQDDDDDEDDAEEDAVDARHDDAKQEQTVEAADGSANADLPSDKELQQLYANEPITPTDQQLDESHYLPMTPKKVELGQPGGLSLVASHDCYAEEENHYVEMTKGLNDDDNRNNYEIMCISSQLTSISSSVNSSNIKQLNNNAEPVYMELAGVKAAVAAAEEAHCSSGRSTLKKSKKSASETLKKKSKKRQGKDMPDILKPAKSALASDSSDADDESSKQQLEAKRLRSRTRFSLSDTFRPASYYLGATTPLNNYAESSDSEILPPPPIPDSPPPMEELKTEEIFSSEHYDTVKRRDSNCNSNSGSASKVHLSYEQLPKMHASNTSLNLPKMEPSTTLKSSRLSLPDHFAKQQHHQHQRRALAAAAAGNPGVALLQQQHARTLSDSNYSCQTDKSSSRTSSDLELYRKLQQLPSSSPARCPSNNSLPMRSVGDSSESESVEFRQRSDSELERQRSRRPLSQESISEIESMSEHFEETLSSHELDTYLSHLQGGADLRPYPHATPTRQLLSDATAAAGANILTNLIKPPKTFRNADGDEQHFYGNINFLSSTDSIQQLGSGVAEGAAACLTPLHSRNNSNISTQSAPYYYSELPAPPLNNQRDIHAHGLNIAHIHNPIDRLQFNMDALVDKDQSIDSKNLYSVKANNEKLSYSCSKNLKVGQQQQQQQQIQQVKLNNRRLDAVEQQQSAAETGIAGEEGHSLNHPHSYLTSTKKNTNLASKLTGGSLLDGHGVQEVGAGDVLDVDDDDNDDDKRATTANASNNANQLSVLGGELLWEEDALWRESLRRVSQRHARSLDDLDRIAVAAAPIPTPAPVTTPSSHATKTKLTRDVTYVNDCLKPRLSDLLAPTATTASPLPSPASDEHDVYVQLLANSSAMGQAQTDTDLYEVLREETGSNLSHKSNELDRETIRQWDAMSSGLMKSNNNAEIASTPTRTPASSGPMLPLTSNVRSIIQQLNGNNEANGNPILNSDSFTASISVRNVSNLPKGNLTVKPDPSDAQHLQLQQQQHESAFAHYDPYYGNAQETKYAKATMLTDRGLYGKSMGMSTSTPQQQQLQFGMRRAGSRAEIDMLERETSSQIRNRLRGAEGLTRAESIQRLDYLKQHLLDLERQYEKSKPLVNLVDNMVKLGSLYRNDANGRAQPATLDRMEFNQRMQERQMLQEEQKQWDRLSPNQAELQVRELYQLDQLLQEESGILQSLQRDKEDLERALGGLRARIHDSNATPMALEAAKKQQHILERELSRVHQLLAENSKKLEQTVAGNARLEQELLTLRQKVQATRNNEASNTADAAQVNGNQTAAVLQSELERVQSLVGDMQRQRHELSSAVRQLTENSTRLYQEIGNKELTAANGAVTSNGSLKKRSNSTSWTETDLDANMLNSGSQQHLHDSTLNLSTPLYVDTNSAAKLADYNRYNGSSDALEMSGVDSDGFLDSNPFANLSNLEKQEIKTVRIVKRESERRHRDRSERGLSNSTQNLDQVMEEEHYAQQQQHFAHGTDEPLTNGHHSRSKSLPRSYNEPPKLRHSRHANGKQNGHHFNGGSDYDRNSNYEHQAPPPPAPQSNGHHHHHQQQQQQQQNLNPLANAYFAKQLQQQAHPARDSARVALRTKTESMQSLNKSLTDISPEPVFQSVAARQIINEMSAGSASEDTEKIVERVPPPHKHRRAVPREKRRHYTAPNNVNQKAMEKVQAENDMNRNNTNWRARDDLDMEVALRPRINAPDVVRSALGQGEKISENTIDNLLLAPNKIVIPERYIPETTPELSPEEKKRRQEKVESIKKMLAEAPISSNENETIPASKINAEKKQREHLLQLNQILAQQVMQVSKIVAGT</sequence>
<comment type="subcellular location">
    <subcellularLocation>
        <location evidence="1">Cytoplasm</location>
    </subcellularLocation>
</comment>
<feature type="compositionally biased region" description="Low complexity" evidence="5">
    <location>
        <begin position="311"/>
        <end position="327"/>
    </location>
</feature>
<feature type="region of interest" description="Disordered" evidence="5">
    <location>
        <begin position="1790"/>
        <end position="1880"/>
    </location>
</feature>
<feature type="coiled-coil region" evidence="4">
    <location>
        <begin position="2598"/>
        <end position="2742"/>
    </location>
</feature>
<feature type="compositionally biased region" description="Polar residues" evidence="5">
    <location>
        <begin position="1818"/>
        <end position="1834"/>
    </location>
</feature>
<feature type="compositionally biased region" description="Basic and acidic residues" evidence="5">
    <location>
        <begin position="1423"/>
        <end position="1434"/>
    </location>
</feature>
<feature type="region of interest" description="Disordered" evidence="5">
    <location>
        <begin position="2862"/>
        <end position="2984"/>
    </location>
</feature>
<feature type="compositionally biased region" description="Basic residues" evidence="5">
    <location>
        <begin position="3066"/>
        <end position="3077"/>
    </location>
</feature>
<dbReference type="GO" id="GO:0005737">
    <property type="term" value="C:cytoplasm"/>
    <property type="evidence" value="ECO:0007669"/>
    <property type="project" value="UniProtKB-SubCell"/>
</dbReference>
<feature type="compositionally biased region" description="Basic and acidic residues" evidence="5">
    <location>
        <begin position="1623"/>
        <end position="1633"/>
    </location>
</feature>
<feature type="region of interest" description="Disordered" evidence="5">
    <location>
        <begin position="42"/>
        <end position="109"/>
    </location>
</feature>
<dbReference type="PROSITE" id="PS50003">
    <property type="entry name" value="PH_DOMAIN"/>
    <property type="match status" value="1"/>
</dbReference>
<feature type="domain" description="PH" evidence="6">
    <location>
        <begin position="353"/>
        <end position="452"/>
    </location>
</feature>
<feature type="region of interest" description="Disordered" evidence="5">
    <location>
        <begin position="1229"/>
        <end position="1285"/>
    </location>
</feature>
<dbReference type="PANTHER" id="PTHR12752:SF9">
    <property type="entry name" value="KRAMER, ISOFORM I"/>
    <property type="match status" value="1"/>
</dbReference>
<keyword evidence="8" id="KW-1185">Reference proteome</keyword>
<feature type="region of interest" description="Disordered" evidence="5">
    <location>
        <begin position="2087"/>
        <end position="2117"/>
    </location>
</feature>
<dbReference type="CDD" id="cd13248">
    <property type="entry name" value="PH_PEPP1_2_3"/>
    <property type="match status" value="1"/>
</dbReference>